<accession>A0A1J4K2R3</accession>
<evidence type="ECO:0000313" key="5">
    <source>
        <dbReference type="EMBL" id="OHT03781.1"/>
    </source>
</evidence>
<protein>
    <submittedName>
        <fullName evidence="5">Menaquinone biosynthesis methyltransferase</fullName>
    </submittedName>
</protein>
<dbReference type="SUPFAM" id="SSF53335">
    <property type="entry name" value="S-adenosyl-L-methionine-dependent methyltransferases"/>
    <property type="match status" value="1"/>
</dbReference>
<keyword evidence="6" id="KW-1185">Reference proteome</keyword>
<dbReference type="GO" id="GO:0008757">
    <property type="term" value="F:S-adenosylmethionine-dependent methyltransferase activity"/>
    <property type="evidence" value="ECO:0007669"/>
    <property type="project" value="InterPro"/>
</dbReference>
<dbReference type="GeneID" id="94824807"/>
<dbReference type="CDD" id="cd02440">
    <property type="entry name" value="AdoMet_MTases"/>
    <property type="match status" value="1"/>
</dbReference>
<keyword evidence="3" id="KW-0808">Transferase</keyword>
<evidence type="ECO:0000313" key="6">
    <source>
        <dbReference type="Proteomes" id="UP000179807"/>
    </source>
</evidence>
<sequence length="225" mass="25779">MSIDSKTIRDLLSGKLEQELENILNQPAPPYNEAMYWNERYVRHPEPFEWFQPWTAFKGAVLPLIPGRKKAIDIGCGNSPMTSDLLKDGFEKVVGFDISSVVIESNRKKFSDEKRLEWVIGNVLNLSTFEAESFDAVFDKGTFDCLATTGLSNLQVSQFFTNIFRILKPGGVFVEISFGTPKTRQMFVNNSIEGWKNVLNQEIEKKNDRGNYHYVYCLQKDAEEE</sequence>
<proteinExistence type="inferred from homology"/>
<reference evidence="5" key="1">
    <citation type="submission" date="2016-10" db="EMBL/GenBank/DDBJ databases">
        <authorList>
            <person name="Benchimol M."/>
            <person name="Almeida L.G."/>
            <person name="Vasconcelos A.T."/>
            <person name="Perreira-Neves A."/>
            <person name="Rosa I.A."/>
            <person name="Tasca T."/>
            <person name="Bogo M.R."/>
            <person name="de Souza W."/>
        </authorList>
    </citation>
    <scope>NUCLEOTIDE SEQUENCE [LARGE SCALE GENOMIC DNA]</scope>
    <source>
        <strain evidence="5">K</strain>
    </source>
</reference>
<dbReference type="Pfam" id="PF08241">
    <property type="entry name" value="Methyltransf_11"/>
    <property type="match status" value="1"/>
</dbReference>
<dbReference type="OrthoDB" id="411785at2759"/>
<dbReference type="InterPro" id="IPR051419">
    <property type="entry name" value="Lys/N-term_MeTrsfase_sf"/>
</dbReference>
<comment type="caution">
    <text evidence="5">The sequence shown here is derived from an EMBL/GenBank/DDBJ whole genome shotgun (WGS) entry which is preliminary data.</text>
</comment>
<evidence type="ECO:0000256" key="3">
    <source>
        <dbReference type="ARBA" id="ARBA00022679"/>
    </source>
</evidence>
<dbReference type="AlphaFoldDB" id="A0A1J4K2R3"/>
<organism evidence="5 6">
    <name type="scientific">Tritrichomonas foetus</name>
    <dbReference type="NCBI Taxonomy" id="1144522"/>
    <lineage>
        <taxon>Eukaryota</taxon>
        <taxon>Metamonada</taxon>
        <taxon>Parabasalia</taxon>
        <taxon>Tritrichomonadida</taxon>
        <taxon>Tritrichomonadidae</taxon>
        <taxon>Tritrichomonas</taxon>
    </lineage>
</organism>
<feature type="domain" description="Methyltransferase type 11" evidence="4">
    <location>
        <begin position="72"/>
        <end position="174"/>
    </location>
</feature>
<name>A0A1J4K2R3_9EUKA</name>
<dbReference type="Proteomes" id="UP000179807">
    <property type="component" value="Unassembled WGS sequence"/>
</dbReference>
<dbReference type="InterPro" id="IPR013216">
    <property type="entry name" value="Methyltransf_11"/>
</dbReference>
<dbReference type="InterPro" id="IPR029063">
    <property type="entry name" value="SAM-dependent_MTases_sf"/>
</dbReference>
<dbReference type="Gene3D" id="3.40.50.150">
    <property type="entry name" value="Vaccinia Virus protein VP39"/>
    <property type="match status" value="1"/>
</dbReference>
<dbReference type="FunFam" id="3.40.50.150:FF:000217">
    <property type="entry name" value="Methyltransferase protein 13"/>
    <property type="match status" value="1"/>
</dbReference>
<gene>
    <name evidence="5" type="ORF">TRFO_01443</name>
</gene>
<evidence type="ECO:0000256" key="2">
    <source>
        <dbReference type="ARBA" id="ARBA00022603"/>
    </source>
</evidence>
<evidence type="ECO:0000256" key="1">
    <source>
        <dbReference type="ARBA" id="ARBA00008361"/>
    </source>
</evidence>
<dbReference type="PANTHER" id="PTHR12176">
    <property type="entry name" value="SAM-DEPENDENT METHYLTRANSFERASE SUPERFAMILY PROTEIN"/>
    <property type="match status" value="1"/>
</dbReference>
<dbReference type="GO" id="GO:0032259">
    <property type="term" value="P:methylation"/>
    <property type="evidence" value="ECO:0007669"/>
    <property type="project" value="UniProtKB-KW"/>
</dbReference>
<dbReference type="RefSeq" id="XP_068356917.1">
    <property type="nucleotide sequence ID" value="XM_068490103.1"/>
</dbReference>
<keyword evidence="2 5" id="KW-0489">Methyltransferase</keyword>
<dbReference type="VEuPathDB" id="TrichDB:TRFO_01443"/>
<dbReference type="PANTHER" id="PTHR12176:SF79">
    <property type="entry name" value="METHYLTRANSFERASE TYPE 11 DOMAIN-CONTAINING PROTEIN"/>
    <property type="match status" value="1"/>
</dbReference>
<dbReference type="EMBL" id="MLAK01000815">
    <property type="protein sequence ID" value="OHT03781.1"/>
    <property type="molecule type" value="Genomic_DNA"/>
</dbReference>
<evidence type="ECO:0000259" key="4">
    <source>
        <dbReference type="Pfam" id="PF08241"/>
    </source>
</evidence>
<comment type="similarity">
    <text evidence="1">Belongs to the methyltransferase superfamily.</text>
</comment>